<keyword evidence="5" id="KW-0067">ATP-binding</keyword>
<comment type="similarity">
    <text evidence="1">Belongs to the carbohydrate kinase PfkB family.</text>
</comment>
<keyword evidence="2" id="KW-0808">Transferase</keyword>
<name>A0A9D2M8C0_9FIRM</name>
<dbReference type="GO" id="GO:0005524">
    <property type="term" value="F:ATP binding"/>
    <property type="evidence" value="ECO:0007669"/>
    <property type="project" value="UniProtKB-KW"/>
</dbReference>
<organism evidence="7 8">
    <name type="scientific">Candidatus Flavonifractor intestinipullorum</name>
    <dbReference type="NCBI Taxonomy" id="2838587"/>
    <lineage>
        <taxon>Bacteria</taxon>
        <taxon>Bacillati</taxon>
        <taxon>Bacillota</taxon>
        <taxon>Clostridia</taxon>
        <taxon>Eubacteriales</taxon>
        <taxon>Oscillospiraceae</taxon>
        <taxon>Flavonifractor</taxon>
    </lineage>
</organism>
<feature type="domain" description="Carbohydrate kinase PfkB" evidence="6">
    <location>
        <begin position="2"/>
        <end position="308"/>
    </location>
</feature>
<reference evidence="7" key="1">
    <citation type="journal article" date="2021" name="PeerJ">
        <title>Extensive microbial diversity within the chicken gut microbiome revealed by metagenomics and culture.</title>
        <authorList>
            <person name="Gilroy R."/>
            <person name="Ravi A."/>
            <person name="Getino M."/>
            <person name="Pursley I."/>
            <person name="Horton D.L."/>
            <person name="Alikhan N.F."/>
            <person name="Baker D."/>
            <person name="Gharbi K."/>
            <person name="Hall N."/>
            <person name="Watson M."/>
            <person name="Adriaenssens E.M."/>
            <person name="Foster-Nyarko E."/>
            <person name="Jarju S."/>
            <person name="Secka A."/>
            <person name="Antonio M."/>
            <person name="Oren A."/>
            <person name="Chaudhuri R.R."/>
            <person name="La Ragione R."/>
            <person name="Hildebrand F."/>
            <person name="Pallen M.J."/>
        </authorList>
    </citation>
    <scope>NUCLEOTIDE SEQUENCE</scope>
    <source>
        <strain evidence="7">CHK189-11263</strain>
    </source>
</reference>
<comment type="caution">
    <text evidence="7">The sequence shown here is derived from an EMBL/GenBank/DDBJ whole genome shotgun (WGS) entry which is preliminary data.</text>
</comment>
<dbReference type="GO" id="GO:0016301">
    <property type="term" value="F:kinase activity"/>
    <property type="evidence" value="ECO:0007669"/>
    <property type="project" value="UniProtKB-KW"/>
</dbReference>
<evidence type="ECO:0000256" key="1">
    <source>
        <dbReference type="ARBA" id="ARBA00010688"/>
    </source>
</evidence>
<evidence type="ECO:0000256" key="3">
    <source>
        <dbReference type="ARBA" id="ARBA00022741"/>
    </source>
</evidence>
<proteinExistence type="inferred from homology"/>
<evidence type="ECO:0000259" key="6">
    <source>
        <dbReference type="Pfam" id="PF00294"/>
    </source>
</evidence>
<keyword evidence="3" id="KW-0547">Nucleotide-binding</keyword>
<dbReference type="InterPro" id="IPR050306">
    <property type="entry name" value="PfkB_Carbo_kinase"/>
</dbReference>
<dbReference type="AlphaFoldDB" id="A0A9D2M8C0"/>
<reference evidence="7" key="2">
    <citation type="submission" date="2021-04" db="EMBL/GenBank/DDBJ databases">
        <authorList>
            <person name="Gilroy R."/>
        </authorList>
    </citation>
    <scope>NUCLEOTIDE SEQUENCE</scope>
    <source>
        <strain evidence="7">CHK189-11263</strain>
    </source>
</reference>
<keyword evidence="4 7" id="KW-0418">Kinase</keyword>
<gene>
    <name evidence="7" type="ORF">H9714_00700</name>
</gene>
<dbReference type="CDD" id="cd01167">
    <property type="entry name" value="bac_FRK"/>
    <property type="match status" value="1"/>
</dbReference>
<dbReference type="InterPro" id="IPR011611">
    <property type="entry name" value="PfkB_dom"/>
</dbReference>
<evidence type="ECO:0000256" key="4">
    <source>
        <dbReference type="ARBA" id="ARBA00022777"/>
    </source>
</evidence>
<dbReference type="Proteomes" id="UP000824208">
    <property type="component" value="Unassembled WGS sequence"/>
</dbReference>
<evidence type="ECO:0000256" key="2">
    <source>
        <dbReference type="ARBA" id="ARBA00022679"/>
    </source>
</evidence>
<dbReference type="PANTHER" id="PTHR43085:SF1">
    <property type="entry name" value="PSEUDOURIDINE KINASE-RELATED"/>
    <property type="match status" value="1"/>
</dbReference>
<dbReference type="Pfam" id="PF00294">
    <property type="entry name" value="PfkB"/>
    <property type="match status" value="1"/>
</dbReference>
<dbReference type="PANTHER" id="PTHR43085">
    <property type="entry name" value="HEXOKINASE FAMILY MEMBER"/>
    <property type="match status" value="1"/>
</dbReference>
<sequence length="322" mass="34254">MFDVVALGELLIDFTCLSVDEAGYPTLAAHPGGAPANFLAALAQYGAKTALIGKVGRDAFGAMLTRTLERAGIDVSGLRAAEDVFTTLAFVTLDGQGNRAFSFARKPGADTCLSREEIDLSLLDAARVFHFGTLSLTDEPARSATRAAVAYARERGALLTFDPNLRPPLWRNLEEAREQMLWGLGQADVVKISDEEVRFLFQCGPEAGAERLHREMGVPLVFVTCGGEGCFFHSARAHGHEAGLSALQVVDTTGAGDIFGGSAVWKLLQTGKAPQDLSEAELRGIVRFACTAAGLSTTKQGGLSSIPTLEQVQARLAEENRA</sequence>
<dbReference type="EMBL" id="DWYC01000006">
    <property type="protein sequence ID" value="HJB56050.1"/>
    <property type="molecule type" value="Genomic_DNA"/>
</dbReference>
<dbReference type="SUPFAM" id="SSF53613">
    <property type="entry name" value="Ribokinase-like"/>
    <property type="match status" value="1"/>
</dbReference>
<evidence type="ECO:0000313" key="8">
    <source>
        <dbReference type="Proteomes" id="UP000824208"/>
    </source>
</evidence>
<protein>
    <submittedName>
        <fullName evidence="7">Carbohydrate kinase</fullName>
    </submittedName>
</protein>
<accession>A0A9D2M8C0</accession>
<evidence type="ECO:0000313" key="7">
    <source>
        <dbReference type="EMBL" id="HJB56050.1"/>
    </source>
</evidence>
<dbReference type="Gene3D" id="3.40.1190.20">
    <property type="match status" value="1"/>
</dbReference>
<evidence type="ECO:0000256" key="5">
    <source>
        <dbReference type="ARBA" id="ARBA00022840"/>
    </source>
</evidence>
<dbReference type="InterPro" id="IPR029056">
    <property type="entry name" value="Ribokinase-like"/>
</dbReference>